<evidence type="ECO:0000256" key="1">
    <source>
        <dbReference type="SAM" id="SignalP"/>
    </source>
</evidence>
<dbReference type="InterPro" id="IPR036682">
    <property type="entry name" value="OS_D_A10/PebIII_sf"/>
</dbReference>
<dbReference type="PANTHER" id="PTHR11257">
    <property type="entry name" value="CHEMOSENSORY PROTEIN-RELATED"/>
    <property type="match status" value="1"/>
</dbReference>
<evidence type="ECO:0000313" key="2">
    <source>
        <dbReference type="EMBL" id="VVC24358.1"/>
    </source>
</evidence>
<organism evidence="2 3">
    <name type="scientific">Cinara cedri</name>
    <dbReference type="NCBI Taxonomy" id="506608"/>
    <lineage>
        <taxon>Eukaryota</taxon>
        <taxon>Metazoa</taxon>
        <taxon>Ecdysozoa</taxon>
        <taxon>Arthropoda</taxon>
        <taxon>Hexapoda</taxon>
        <taxon>Insecta</taxon>
        <taxon>Pterygota</taxon>
        <taxon>Neoptera</taxon>
        <taxon>Paraneoptera</taxon>
        <taxon>Hemiptera</taxon>
        <taxon>Sternorrhyncha</taxon>
        <taxon>Aphidomorpha</taxon>
        <taxon>Aphidoidea</taxon>
        <taxon>Aphididae</taxon>
        <taxon>Lachninae</taxon>
        <taxon>Cinara</taxon>
    </lineage>
</organism>
<keyword evidence="1" id="KW-0732">Signal</keyword>
<dbReference type="InterPro" id="IPR005055">
    <property type="entry name" value="A10/PebIII"/>
</dbReference>
<dbReference type="EMBL" id="CABPRJ010000002">
    <property type="protein sequence ID" value="VVC24358.1"/>
    <property type="molecule type" value="Genomic_DNA"/>
</dbReference>
<dbReference type="OrthoDB" id="6344725at2759"/>
<reference evidence="2 3" key="1">
    <citation type="submission" date="2019-08" db="EMBL/GenBank/DDBJ databases">
        <authorList>
            <person name="Alioto T."/>
            <person name="Alioto T."/>
            <person name="Gomez Garrido J."/>
        </authorList>
    </citation>
    <scope>NUCLEOTIDE SEQUENCE [LARGE SCALE GENOMIC DNA]</scope>
</reference>
<dbReference type="Proteomes" id="UP000325440">
    <property type="component" value="Unassembled WGS sequence"/>
</dbReference>
<evidence type="ECO:0000313" key="3">
    <source>
        <dbReference type="Proteomes" id="UP000325440"/>
    </source>
</evidence>
<protein>
    <submittedName>
        <fullName evidence="2">Insect odorant-binding protein A10/Ejaculatory bulb-specific protein 3</fullName>
    </submittedName>
</protein>
<sequence length="151" mass="17124">MKYLCAIVLASAAISTCWCTKVAADTEELTALNPTDDGDNANKEQIKKYLATMDNIDLDQLLNNTRLMTSHIKCLLDEGPCTAQTKESKKLLPTLIKDSCSSCTKEQKKRMKKMIDTVKTLRPNDYKRLSKFFDPEGKHEQKFLDNLNESE</sequence>
<accession>A0A5E4LXD3</accession>
<feature type="signal peptide" evidence="1">
    <location>
        <begin position="1"/>
        <end position="19"/>
    </location>
</feature>
<dbReference type="PANTHER" id="PTHR11257:SF13">
    <property type="entry name" value="GEO07322P1"/>
    <property type="match status" value="1"/>
</dbReference>
<dbReference type="AlphaFoldDB" id="A0A5E4LXD3"/>
<dbReference type="Pfam" id="PF03392">
    <property type="entry name" value="OS-D"/>
    <property type="match status" value="1"/>
</dbReference>
<gene>
    <name evidence="2" type="ORF">CINCED_3A021432</name>
</gene>
<dbReference type="Gene3D" id="1.10.2080.10">
    <property type="entry name" value="Insect odorant-binding protein A10/Ejaculatory bulb-specific protein 3"/>
    <property type="match status" value="1"/>
</dbReference>
<name>A0A5E4LXD3_9HEMI</name>
<proteinExistence type="predicted"/>
<feature type="chain" id="PRO_5023017944" evidence="1">
    <location>
        <begin position="20"/>
        <end position="151"/>
    </location>
</feature>
<keyword evidence="3" id="KW-1185">Reference proteome</keyword>
<dbReference type="SUPFAM" id="SSF100910">
    <property type="entry name" value="Chemosensory protein Csp2"/>
    <property type="match status" value="1"/>
</dbReference>